<sequence>MAKRYQPQALTGEQGGVQTFAGRDAVNGLPVRMYTFMGEPTAKVGELGSPHIPPVLSSSFVGGAGEVIVAFSPEFRTVKGAVAPGQVEALLRGTAAALDDAARAGIVHGDLSPERVLFDREAGAGGRFLLEGYGVPWRVKPSEFTPPERIGGPSFAADLFSWAMTVRHLSGPLPGDLRDLLSRCLNADPKARPQAREVRAALESYPFGTRSPQPSLVQSARDVSAFEDFGAKAQGDDADDFSVTLMPEPEAPLDVQFETDQPETIPAPGPHTPPISVPIPPRPGPGVVRLAAREPVAKEPALPADAVRRIDQTTAYEARRARYNAERVSSDPAAPTQTTSNTGRAVSPVRPVRAAPVTAPVEPEFDVVDDIDDRAPDPTLNRGGRRVLLLTLLGIALLVLVALQLINT</sequence>
<gene>
    <name evidence="3" type="ORF">AVDCRST_MAG86-944</name>
</gene>
<feature type="region of interest" description="Disordered" evidence="1">
    <location>
        <begin position="322"/>
        <end position="351"/>
    </location>
</feature>
<evidence type="ECO:0008006" key="4">
    <source>
        <dbReference type="Google" id="ProtNLM"/>
    </source>
</evidence>
<dbReference type="EMBL" id="CADCWP010000057">
    <property type="protein sequence ID" value="CAA9563195.1"/>
    <property type="molecule type" value="Genomic_DNA"/>
</dbReference>
<evidence type="ECO:0000256" key="2">
    <source>
        <dbReference type="SAM" id="Phobius"/>
    </source>
</evidence>
<dbReference type="AlphaFoldDB" id="A0A6J4UY90"/>
<accession>A0A6J4UY90</accession>
<evidence type="ECO:0000256" key="1">
    <source>
        <dbReference type="SAM" id="MobiDB-lite"/>
    </source>
</evidence>
<keyword evidence="2" id="KW-0472">Membrane</keyword>
<keyword evidence="2" id="KW-1133">Transmembrane helix</keyword>
<name>A0A6J4UY90_9DEIN</name>
<protein>
    <recommendedName>
        <fullName evidence="4">Protein kinase domain-containing protein</fullName>
    </recommendedName>
</protein>
<dbReference type="SUPFAM" id="SSF56112">
    <property type="entry name" value="Protein kinase-like (PK-like)"/>
    <property type="match status" value="1"/>
</dbReference>
<proteinExistence type="predicted"/>
<reference evidence="3" key="1">
    <citation type="submission" date="2020-02" db="EMBL/GenBank/DDBJ databases">
        <authorList>
            <person name="Meier V. D."/>
        </authorList>
    </citation>
    <scope>NUCLEOTIDE SEQUENCE</scope>
    <source>
        <strain evidence="3">AVDCRST_MAG86</strain>
    </source>
</reference>
<dbReference type="InterPro" id="IPR011009">
    <property type="entry name" value="Kinase-like_dom_sf"/>
</dbReference>
<organism evidence="3">
    <name type="scientific">uncultured Truepera sp</name>
    <dbReference type="NCBI Taxonomy" id="543023"/>
    <lineage>
        <taxon>Bacteria</taxon>
        <taxon>Thermotogati</taxon>
        <taxon>Deinococcota</taxon>
        <taxon>Deinococci</taxon>
        <taxon>Trueperales</taxon>
        <taxon>Trueperaceae</taxon>
        <taxon>Truepera</taxon>
        <taxon>environmental samples</taxon>
    </lineage>
</organism>
<evidence type="ECO:0000313" key="3">
    <source>
        <dbReference type="EMBL" id="CAA9563195.1"/>
    </source>
</evidence>
<feature type="transmembrane region" description="Helical" evidence="2">
    <location>
        <begin position="387"/>
        <end position="406"/>
    </location>
</feature>
<dbReference type="Gene3D" id="1.10.510.10">
    <property type="entry name" value="Transferase(Phosphotransferase) domain 1"/>
    <property type="match status" value="1"/>
</dbReference>
<keyword evidence="2" id="KW-0812">Transmembrane</keyword>